<gene>
    <name evidence="12" type="ORF">B7C62_03455</name>
</gene>
<evidence type="ECO:0000256" key="2">
    <source>
        <dbReference type="ARBA" id="ARBA00012438"/>
    </source>
</evidence>
<dbReference type="Pfam" id="PF08376">
    <property type="entry name" value="NIT"/>
    <property type="match status" value="1"/>
</dbReference>
<dbReference type="InterPro" id="IPR010910">
    <property type="entry name" value="Nitrate/nitrite_sensing_bac"/>
</dbReference>
<dbReference type="Gene3D" id="3.30.565.10">
    <property type="entry name" value="Histidine kinase-like ATPase, C-terminal domain"/>
    <property type="match status" value="1"/>
</dbReference>
<organism evidence="12 13">
    <name type="scientific">Kitasatospora albolonga</name>
    <dbReference type="NCBI Taxonomy" id="68173"/>
    <lineage>
        <taxon>Bacteria</taxon>
        <taxon>Bacillati</taxon>
        <taxon>Actinomycetota</taxon>
        <taxon>Actinomycetes</taxon>
        <taxon>Kitasatosporales</taxon>
        <taxon>Streptomycetaceae</taxon>
        <taxon>Kitasatospora</taxon>
    </lineage>
</organism>
<dbReference type="Gene3D" id="6.10.340.10">
    <property type="match status" value="1"/>
</dbReference>
<feature type="compositionally biased region" description="Basic and acidic residues" evidence="8">
    <location>
        <begin position="810"/>
        <end position="823"/>
    </location>
</feature>
<dbReference type="EMBL" id="CP020563">
    <property type="protein sequence ID" value="ARF71415.1"/>
    <property type="molecule type" value="Genomic_DNA"/>
</dbReference>
<dbReference type="KEGG" id="kab:B7C62_03455"/>
<feature type="compositionally biased region" description="Polar residues" evidence="8">
    <location>
        <begin position="933"/>
        <end position="944"/>
    </location>
</feature>
<name>A0ABC8BNT9_9ACTN</name>
<evidence type="ECO:0000256" key="6">
    <source>
        <dbReference type="ARBA" id="ARBA00022777"/>
    </source>
</evidence>
<dbReference type="GO" id="GO:0004673">
    <property type="term" value="F:protein histidine kinase activity"/>
    <property type="evidence" value="ECO:0007669"/>
    <property type="project" value="UniProtKB-EC"/>
</dbReference>
<keyword evidence="9" id="KW-0472">Membrane</keyword>
<feature type="domain" description="Histidine kinase" evidence="10">
    <location>
        <begin position="522"/>
        <end position="627"/>
    </location>
</feature>
<evidence type="ECO:0000256" key="4">
    <source>
        <dbReference type="ARBA" id="ARBA00022679"/>
    </source>
</evidence>
<feature type="compositionally biased region" description="Pro residues" evidence="8">
    <location>
        <begin position="834"/>
        <end position="844"/>
    </location>
</feature>
<feature type="transmembrane region" description="Helical" evidence="9">
    <location>
        <begin position="12"/>
        <end position="33"/>
    </location>
</feature>
<keyword evidence="6 12" id="KW-0418">Kinase</keyword>
<comment type="catalytic activity">
    <reaction evidence="1">
        <text>ATP + protein L-histidine = ADP + protein N-phospho-L-histidine.</text>
        <dbReference type="EC" id="2.7.13.3"/>
    </reaction>
</comment>
<feature type="compositionally biased region" description="Low complexity" evidence="8">
    <location>
        <begin position="1074"/>
        <end position="1084"/>
    </location>
</feature>
<dbReference type="InterPro" id="IPR050428">
    <property type="entry name" value="TCS_sensor_his_kinase"/>
</dbReference>
<keyword evidence="4" id="KW-0808">Transferase</keyword>
<evidence type="ECO:0000256" key="9">
    <source>
        <dbReference type="SAM" id="Phobius"/>
    </source>
</evidence>
<dbReference type="InterPro" id="IPR036890">
    <property type="entry name" value="HATPase_C_sf"/>
</dbReference>
<dbReference type="InterPro" id="IPR013587">
    <property type="entry name" value="Nitrate/nitrite_sensing"/>
</dbReference>
<evidence type="ECO:0000256" key="5">
    <source>
        <dbReference type="ARBA" id="ARBA00022692"/>
    </source>
</evidence>
<protein>
    <recommendedName>
        <fullName evidence="2">histidine kinase</fullName>
        <ecNumber evidence="2">2.7.13.3</ecNumber>
    </recommendedName>
</protein>
<dbReference type="FunFam" id="3.30.565.10:FF:000038">
    <property type="entry name" value="Sensor-like histidine kinase"/>
    <property type="match status" value="1"/>
</dbReference>
<keyword evidence="3" id="KW-0597">Phosphoprotein</keyword>
<dbReference type="PANTHER" id="PTHR45436">
    <property type="entry name" value="SENSOR HISTIDINE KINASE YKOH"/>
    <property type="match status" value="1"/>
</dbReference>
<accession>A0ABC8BNT9</accession>
<evidence type="ECO:0000256" key="3">
    <source>
        <dbReference type="ARBA" id="ARBA00022553"/>
    </source>
</evidence>
<dbReference type="SUPFAM" id="SSF55874">
    <property type="entry name" value="ATPase domain of HSP90 chaperone/DNA topoisomerase II/histidine kinase"/>
    <property type="match status" value="1"/>
</dbReference>
<evidence type="ECO:0000313" key="13">
    <source>
        <dbReference type="Proteomes" id="UP000192251"/>
    </source>
</evidence>
<dbReference type="PANTHER" id="PTHR45436:SF5">
    <property type="entry name" value="SENSOR HISTIDINE KINASE TRCS"/>
    <property type="match status" value="1"/>
</dbReference>
<evidence type="ECO:0000259" key="10">
    <source>
        <dbReference type="PROSITE" id="PS50109"/>
    </source>
</evidence>
<keyword evidence="5 9" id="KW-0812">Transmembrane</keyword>
<dbReference type="EC" id="2.7.13.3" evidence="2"/>
<proteinExistence type="predicted"/>
<dbReference type="InterPro" id="IPR005467">
    <property type="entry name" value="His_kinase_dom"/>
</dbReference>
<feature type="compositionally biased region" description="Basic and acidic residues" evidence="8">
    <location>
        <begin position="667"/>
        <end position="676"/>
    </location>
</feature>
<dbReference type="SMART" id="SM00387">
    <property type="entry name" value="HATPase_c"/>
    <property type="match status" value="1"/>
</dbReference>
<dbReference type="PROSITE" id="PS50906">
    <property type="entry name" value="NIT"/>
    <property type="match status" value="1"/>
</dbReference>
<evidence type="ECO:0000259" key="11">
    <source>
        <dbReference type="PROSITE" id="PS50906"/>
    </source>
</evidence>
<feature type="region of interest" description="Disordered" evidence="8">
    <location>
        <begin position="633"/>
        <end position="744"/>
    </location>
</feature>
<reference evidence="12 13" key="1">
    <citation type="submission" date="2017-04" db="EMBL/GenBank/DDBJ databases">
        <title>The complete genome sequence of Streptomyces albolongus YIM 101047, the producer of novel bafilomycins and novel odoriferous sesquiterpenoids.</title>
        <authorList>
            <person name="Yin M."/>
            <person name="Jiang Y."/>
        </authorList>
    </citation>
    <scope>NUCLEOTIDE SEQUENCE [LARGE SCALE GENOMIC DNA]</scope>
    <source>
        <strain evidence="12 13">YIM 101047</strain>
    </source>
</reference>
<keyword evidence="13" id="KW-1185">Reference proteome</keyword>
<dbReference type="Pfam" id="PF02518">
    <property type="entry name" value="HATPase_c"/>
    <property type="match status" value="1"/>
</dbReference>
<feature type="compositionally biased region" description="Basic and acidic residues" evidence="8">
    <location>
        <begin position="1019"/>
        <end position="1032"/>
    </location>
</feature>
<feature type="compositionally biased region" description="Low complexity" evidence="8">
    <location>
        <begin position="989"/>
        <end position="1005"/>
    </location>
</feature>
<dbReference type="RefSeq" id="WP_084744814.1">
    <property type="nucleotide sequence ID" value="NZ_CP020563.1"/>
</dbReference>
<evidence type="ECO:0000256" key="8">
    <source>
        <dbReference type="SAM" id="MobiDB-lite"/>
    </source>
</evidence>
<dbReference type="PROSITE" id="PS50109">
    <property type="entry name" value="HIS_KIN"/>
    <property type="match status" value="1"/>
</dbReference>
<keyword evidence="7 9" id="KW-1133">Transmembrane helix</keyword>
<evidence type="ECO:0000256" key="1">
    <source>
        <dbReference type="ARBA" id="ARBA00000085"/>
    </source>
</evidence>
<sequence length="1091" mass="118273">MRFRGKSIRRKIVALLLVPLVSLTGLWVLATYVTGRQASELMTAGSIVEKVGGPLEETVRAVQAERRQTLVYLADPRASDALPVLLRQRADTDRVVAEVRDSARRNDVREELTPEARTRLDAILSAVDGLGSLRESVERRTIGRAKALDFYNGLVDPAYRFLNGLHTTGNGSVDRQMRALAGVSRAREMLSREDALVASGLIAGRFTTAELRQISGLVAQRELLYEVSLENLPATERRRVEQFWSSPDAEPLRTAEDTLIAAGPTERPGAVDTERWQEAALPVLDRLAHESTEMRDRFQDRAEPVGYRVLAQAGAAGVLGFLALVVSIFVSVRIGRELVRDLSRLRKDAHEVSGVRLPSVMRRLAAGEQVDVETEAPHLTYERDEIGQVGQALNTLQRAAVEAAVKQADMRRGVSEVFVNLARRNQVLLHRQLTLLDTMERRTENSDELADLFRLDHLTTRMRRHAEGLVILSGAAPSRQWRKPIQLMDVVRAAVAEVEDYERIEVRRLPRIGVGGPAVADLTHLIAELLENATVFSPPHTAVQVHGERVSNGFTLEIHDRGLGMPPEVLLDANLRLAETPDFELSDTDRLGLFVVSRLAQRQNVRVSLQKSPYGGTTAVVFIPAALLTEAPDTHGTGFRLDRRAERAIGSGRTNGDAPGTGGGRDSAAEGGDRRAGGRSTVLSPVPTGLTGPAVLDGPVELEAPVGPLDLVDDPLDRTPDPALDPALGPVLDGVSDLEDTESERGGIFRARDLRRDDDHDDALGARRDDDLSARRDDDLGARRDDARGLRSEDAVKLRRGDAGNARRAAGREQHQQARDHGDGPTAAVRPMRPAGPVPLPRRTPPTLVTDRGRRVDDQDPGAADRSATAPRTPTGPVAHKEPPRSPRGAGAPDASRATHVTHTPDAPRSPGASQITPTTPWAARAALRTPTPLGSTEPRNGSTEAPRGSTEAPRGSTEPPHGTTKPSHDTTEPPRTPEPPRIPEARRGTTPAPDGPAAPDTVGGLPRRVRQASLAPQLREDSADRTPHRAPVDTADDVERDADEVRNRMASLQRGWQRGRRQNAEHAENTDDTAGSEGTAPGTTPGGDGR</sequence>
<evidence type="ECO:0000256" key="7">
    <source>
        <dbReference type="ARBA" id="ARBA00022989"/>
    </source>
</evidence>
<feature type="region of interest" description="Disordered" evidence="8">
    <location>
        <begin position="756"/>
        <end position="1091"/>
    </location>
</feature>
<evidence type="ECO:0000313" key="12">
    <source>
        <dbReference type="EMBL" id="ARF71415.1"/>
    </source>
</evidence>
<dbReference type="AlphaFoldDB" id="A0ABC8BNT9"/>
<feature type="compositionally biased region" description="Basic and acidic residues" evidence="8">
    <location>
        <begin position="756"/>
        <end position="802"/>
    </location>
</feature>
<dbReference type="InterPro" id="IPR003594">
    <property type="entry name" value="HATPase_dom"/>
</dbReference>
<dbReference type="Proteomes" id="UP000192251">
    <property type="component" value="Chromosome"/>
</dbReference>
<feature type="domain" description="NIT" evidence="11">
    <location>
        <begin position="53"/>
        <end position="305"/>
    </location>
</feature>